<dbReference type="OrthoDB" id="9783652at2"/>
<dbReference type="EMBL" id="FORX01000001">
    <property type="protein sequence ID" value="SFJ05963.1"/>
    <property type="molecule type" value="Genomic_DNA"/>
</dbReference>
<keyword evidence="2" id="KW-1003">Cell membrane</keyword>
<dbReference type="Proteomes" id="UP000198635">
    <property type="component" value="Unassembled WGS sequence"/>
</dbReference>
<feature type="transmembrane region" description="Helical" evidence="8">
    <location>
        <begin position="144"/>
        <end position="163"/>
    </location>
</feature>
<dbReference type="GO" id="GO:0071555">
    <property type="term" value="P:cell wall organization"/>
    <property type="evidence" value="ECO:0007669"/>
    <property type="project" value="TreeGrafter"/>
</dbReference>
<evidence type="ECO:0000256" key="4">
    <source>
        <dbReference type="ARBA" id="ARBA00022692"/>
    </source>
</evidence>
<keyword evidence="7" id="KW-0460">Magnesium</keyword>
<dbReference type="GO" id="GO:0016780">
    <property type="term" value="F:phosphotransferase activity, for other substituted phosphate groups"/>
    <property type="evidence" value="ECO:0007669"/>
    <property type="project" value="InterPro"/>
</dbReference>
<feature type="binding site" evidence="7">
    <location>
        <position position="136"/>
    </location>
    <ligand>
        <name>Mg(2+)</name>
        <dbReference type="ChEBI" id="CHEBI:18420"/>
    </ligand>
</feature>
<name>A0A1I3N9H7_9BACT</name>
<dbReference type="CDD" id="cd06854">
    <property type="entry name" value="GT_WbpL_WbcO_like"/>
    <property type="match status" value="1"/>
</dbReference>
<comment type="subcellular location">
    <subcellularLocation>
        <location evidence="1">Cell membrane</location>
        <topology evidence="1">Multi-pass membrane protein</topology>
    </subcellularLocation>
</comment>
<dbReference type="PANTHER" id="PTHR22926:SF3">
    <property type="entry name" value="UNDECAPRENYL-PHOSPHATE ALPHA-N-ACETYLGLUCOSAMINYL 1-PHOSPHATE TRANSFERASE"/>
    <property type="match status" value="1"/>
</dbReference>
<evidence type="ECO:0000256" key="5">
    <source>
        <dbReference type="ARBA" id="ARBA00022989"/>
    </source>
</evidence>
<accession>A0A1I3N9H7</accession>
<feature type="transmembrane region" description="Helical" evidence="8">
    <location>
        <begin position="295"/>
        <end position="316"/>
    </location>
</feature>
<dbReference type="Pfam" id="PF00953">
    <property type="entry name" value="Glycos_transf_4"/>
    <property type="match status" value="1"/>
</dbReference>
<keyword evidence="3 9" id="KW-0808">Transferase</keyword>
<evidence type="ECO:0000256" key="8">
    <source>
        <dbReference type="SAM" id="Phobius"/>
    </source>
</evidence>
<reference evidence="10" key="1">
    <citation type="submission" date="2016-10" db="EMBL/GenBank/DDBJ databases">
        <authorList>
            <person name="Varghese N."/>
            <person name="Submissions S."/>
        </authorList>
    </citation>
    <scope>NUCLEOTIDE SEQUENCE [LARGE SCALE GENOMIC DNA]</scope>
    <source>
        <strain evidence="10">DSM 5918</strain>
    </source>
</reference>
<evidence type="ECO:0000256" key="7">
    <source>
        <dbReference type="PIRSR" id="PIRSR600715-1"/>
    </source>
</evidence>
<proteinExistence type="predicted"/>
<evidence type="ECO:0000313" key="9">
    <source>
        <dbReference type="EMBL" id="SFJ05963.1"/>
    </source>
</evidence>
<feature type="transmembrane region" description="Helical" evidence="8">
    <location>
        <begin position="198"/>
        <end position="216"/>
    </location>
</feature>
<dbReference type="AlphaFoldDB" id="A0A1I3N9H7"/>
<sequence length="327" mass="35861">MGNILYLFAGVLLSIPCCILIPRFLTRAGFLDMPGERSSHVRPTPKGGGVGFVLAFAWVGLAVGLPSFFWLPIVALAVLSFVNDLRSISAGTRLIAQFAAALFVLGSAWWTGLVSWPVLALFPAFFFVVGTTNCYNFMDGINGLAGITGLIAFACLLTFGEMAVSLPDFTYPTMAVIGAILAFLPFNLPRARLFMGDVGSIFLGFLFAVIVCLLARSRTDFLVFASFLFPFYADEAVTVVERLWRGESLLAPHRRHLYQFLANEHGIAHWKVSTAYGVIQILVASLVVIGGAHGFWSVLGIDVVLLLLWAAIHCFFKRKFYFEHKDS</sequence>
<dbReference type="PANTHER" id="PTHR22926">
    <property type="entry name" value="PHOSPHO-N-ACETYLMURAMOYL-PENTAPEPTIDE-TRANSFERASE"/>
    <property type="match status" value="1"/>
</dbReference>
<evidence type="ECO:0000256" key="3">
    <source>
        <dbReference type="ARBA" id="ARBA00022679"/>
    </source>
</evidence>
<keyword evidence="6 8" id="KW-0472">Membrane</keyword>
<feature type="transmembrane region" description="Helical" evidence="8">
    <location>
        <begin position="52"/>
        <end position="82"/>
    </location>
</feature>
<dbReference type="GO" id="GO:0005886">
    <property type="term" value="C:plasma membrane"/>
    <property type="evidence" value="ECO:0007669"/>
    <property type="project" value="UniProtKB-SubCell"/>
</dbReference>
<organism evidence="9 10">
    <name type="scientific">Desulfomicrobium apsheronum</name>
    <dbReference type="NCBI Taxonomy" id="52560"/>
    <lineage>
        <taxon>Bacteria</taxon>
        <taxon>Pseudomonadati</taxon>
        <taxon>Thermodesulfobacteriota</taxon>
        <taxon>Desulfovibrionia</taxon>
        <taxon>Desulfovibrionales</taxon>
        <taxon>Desulfomicrobiaceae</taxon>
        <taxon>Desulfomicrobium</taxon>
    </lineage>
</organism>
<gene>
    <name evidence="9" type="ORF">SAMN04488082_101222</name>
</gene>
<dbReference type="GO" id="GO:0044038">
    <property type="term" value="P:cell wall macromolecule biosynthetic process"/>
    <property type="evidence" value="ECO:0007669"/>
    <property type="project" value="TreeGrafter"/>
</dbReference>
<evidence type="ECO:0000313" key="10">
    <source>
        <dbReference type="Proteomes" id="UP000198635"/>
    </source>
</evidence>
<dbReference type="GO" id="GO:0046872">
    <property type="term" value="F:metal ion binding"/>
    <property type="evidence" value="ECO:0007669"/>
    <property type="project" value="UniProtKB-KW"/>
</dbReference>
<dbReference type="InterPro" id="IPR000715">
    <property type="entry name" value="Glycosyl_transferase_4"/>
</dbReference>
<keyword evidence="5 8" id="KW-1133">Transmembrane helix</keyword>
<evidence type="ECO:0000256" key="1">
    <source>
        <dbReference type="ARBA" id="ARBA00004651"/>
    </source>
</evidence>
<feature type="transmembrane region" description="Helical" evidence="8">
    <location>
        <begin position="118"/>
        <end position="137"/>
    </location>
</feature>
<dbReference type="STRING" id="52560.SAMN04488082_101222"/>
<keyword evidence="10" id="KW-1185">Reference proteome</keyword>
<keyword evidence="7" id="KW-0479">Metal-binding</keyword>
<feature type="binding site" evidence="7">
    <location>
        <position position="197"/>
    </location>
    <ligand>
        <name>Mg(2+)</name>
        <dbReference type="ChEBI" id="CHEBI:18420"/>
    </ligand>
</feature>
<protein>
    <submittedName>
        <fullName evidence="9">Glycosyl transferase family 4</fullName>
    </submittedName>
</protein>
<feature type="transmembrane region" description="Helical" evidence="8">
    <location>
        <begin position="265"/>
        <end position="289"/>
    </location>
</feature>
<evidence type="ECO:0000256" key="2">
    <source>
        <dbReference type="ARBA" id="ARBA00022475"/>
    </source>
</evidence>
<comment type="cofactor">
    <cofactor evidence="7">
        <name>Mg(2+)</name>
        <dbReference type="ChEBI" id="CHEBI:18420"/>
    </cofactor>
</comment>
<dbReference type="GO" id="GO:0009103">
    <property type="term" value="P:lipopolysaccharide biosynthetic process"/>
    <property type="evidence" value="ECO:0007669"/>
    <property type="project" value="TreeGrafter"/>
</dbReference>
<keyword evidence="4 8" id="KW-0812">Transmembrane</keyword>
<evidence type="ECO:0000256" key="6">
    <source>
        <dbReference type="ARBA" id="ARBA00023136"/>
    </source>
</evidence>